<accession>A0A9P1G0W1</accession>
<dbReference type="AlphaFoldDB" id="A0A9P1G0W1"/>
<proteinExistence type="predicted"/>
<dbReference type="EMBL" id="CAMXCT020001826">
    <property type="protein sequence ID" value="CAL1146772.1"/>
    <property type="molecule type" value="Genomic_DNA"/>
</dbReference>
<evidence type="ECO:0000313" key="3">
    <source>
        <dbReference type="EMBL" id="CAL1146772.1"/>
    </source>
</evidence>
<dbReference type="EMBL" id="CAMXCT010001826">
    <property type="protein sequence ID" value="CAI3993397.1"/>
    <property type="molecule type" value="Genomic_DNA"/>
</dbReference>
<feature type="region of interest" description="Disordered" evidence="1">
    <location>
        <begin position="51"/>
        <end position="155"/>
    </location>
</feature>
<reference evidence="2" key="1">
    <citation type="submission" date="2022-10" db="EMBL/GenBank/DDBJ databases">
        <authorList>
            <person name="Chen Y."/>
            <person name="Dougan E. K."/>
            <person name="Chan C."/>
            <person name="Rhodes N."/>
            <person name="Thang M."/>
        </authorList>
    </citation>
    <scope>NUCLEOTIDE SEQUENCE</scope>
</reference>
<evidence type="ECO:0000313" key="2">
    <source>
        <dbReference type="EMBL" id="CAI3993397.1"/>
    </source>
</evidence>
<feature type="compositionally biased region" description="Polar residues" evidence="1">
    <location>
        <begin position="220"/>
        <end position="231"/>
    </location>
</feature>
<gene>
    <name evidence="2" type="ORF">C1SCF055_LOCUS20154</name>
</gene>
<reference evidence="3" key="2">
    <citation type="submission" date="2024-04" db="EMBL/GenBank/DDBJ databases">
        <authorList>
            <person name="Chen Y."/>
            <person name="Shah S."/>
            <person name="Dougan E. K."/>
            <person name="Thang M."/>
            <person name="Chan C."/>
        </authorList>
    </citation>
    <scope>NUCLEOTIDE SEQUENCE [LARGE SCALE GENOMIC DNA]</scope>
</reference>
<evidence type="ECO:0000313" key="4">
    <source>
        <dbReference type="Proteomes" id="UP001152797"/>
    </source>
</evidence>
<dbReference type="Proteomes" id="UP001152797">
    <property type="component" value="Unassembled WGS sequence"/>
</dbReference>
<dbReference type="EMBL" id="CAMXCT030001826">
    <property type="protein sequence ID" value="CAL4780709.1"/>
    <property type="molecule type" value="Genomic_DNA"/>
</dbReference>
<sequence>MLVLPSFEFGYLEARADFWGTSRGAYEAGEAHLSGFDSEVTHPVRIVPLESRVPEGHVPPRNNGIIYPGSQSTPLSHSNHEAESSSGPGQPNPSRPPPEPTVRPGPPVQPQPPAEKFTRQAEGDQAAPHPVNQGIQEPKMGAARGLPSGAPASASWDMPALWSQAASRTHTICLEEATWNQNQGTLPIQEMGFTPTLNGVGNSLGEGELSAASAKPRALGSSTTTSASQGIPTAMPVPSMPSMPKTGVEAMRAERPPVKSRRKIITDFCCIFDGSLPEIDTDQVEVLQQVLNQLDHRNVLVAWTRIRPTMTDYYPYGKSLANALTAENATVRGMYFSPQLFPEGGLRTFVILEDAQVMANKLPLHFTVQADGETLEVDLSIYQAGR</sequence>
<comment type="caution">
    <text evidence="2">The sequence shown here is derived from an EMBL/GenBank/DDBJ whole genome shotgun (WGS) entry which is preliminary data.</text>
</comment>
<name>A0A9P1G0W1_9DINO</name>
<feature type="region of interest" description="Disordered" evidence="1">
    <location>
        <begin position="208"/>
        <end position="242"/>
    </location>
</feature>
<evidence type="ECO:0000256" key="1">
    <source>
        <dbReference type="SAM" id="MobiDB-lite"/>
    </source>
</evidence>
<keyword evidence="4" id="KW-1185">Reference proteome</keyword>
<organism evidence="2">
    <name type="scientific">Cladocopium goreaui</name>
    <dbReference type="NCBI Taxonomy" id="2562237"/>
    <lineage>
        <taxon>Eukaryota</taxon>
        <taxon>Sar</taxon>
        <taxon>Alveolata</taxon>
        <taxon>Dinophyceae</taxon>
        <taxon>Suessiales</taxon>
        <taxon>Symbiodiniaceae</taxon>
        <taxon>Cladocopium</taxon>
    </lineage>
</organism>
<protein>
    <submittedName>
        <fullName evidence="2">Uncharacterized protein</fullName>
    </submittedName>
</protein>
<feature type="compositionally biased region" description="Pro residues" evidence="1">
    <location>
        <begin position="90"/>
        <end position="113"/>
    </location>
</feature>